<evidence type="ECO:0000259" key="14">
    <source>
        <dbReference type="PROSITE" id="PS50059"/>
    </source>
</evidence>
<comment type="domain">
    <text evidence="11">Consists of 3 domains; the N-terminus binds the ribosome, the middle domain has PPIase activity, while the C-terminus has intrinsic chaperone activity on its own.</text>
</comment>
<dbReference type="SUPFAM" id="SSF102735">
    <property type="entry name" value="Trigger factor ribosome-binding domain"/>
    <property type="match status" value="1"/>
</dbReference>
<dbReference type="GO" id="GO:0043335">
    <property type="term" value="P:protein unfolding"/>
    <property type="evidence" value="ECO:0007669"/>
    <property type="project" value="TreeGrafter"/>
</dbReference>
<dbReference type="GO" id="GO:0005737">
    <property type="term" value="C:cytoplasm"/>
    <property type="evidence" value="ECO:0007669"/>
    <property type="project" value="UniProtKB-SubCell"/>
</dbReference>
<dbReference type="InterPro" id="IPR046357">
    <property type="entry name" value="PPIase_dom_sf"/>
</dbReference>
<dbReference type="InterPro" id="IPR008880">
    <property type="entry name" value="Trigger_fac_C"/>
</dbReference>
<dbReference type="GO" id="GO:0043022">
    <property type="term" value="F:ribosome binding"/>
    <property type="evidence" value="ECO:0007669"/>
    <property type="project" value="TreeGrafter"/>
</dbReference>
<dbReference type="KEGG" id="nwa:Nwat_1472"/>
<dbReference type="Pfam" id="PF05698">
    <property type="entry name" value="Trigger_C"/>
    <property type="match status" value="1"/>
</dbReference>
<comment type="subcellular location">
    <subcellularLocation>
        <location evidence="11">Cytoplasm</location>
    </subcellularLocation>
    <text evidence="11">About half TF is bound to the ribosome near the polypeptide exit tunnel while the other half is free in the cytoplasm.</text>
</comment>
<evidence type="ECO:0000256" key="6">
    <source>
        <dbReference type="ARBA" id="ARBA00023110"/>
    </source>
</evidence>
<dbReference type="SUPFAM" id="SSF109998">
    <property type="entry name" value="Triger factor/SurA peptide-binding domain-like"/>
    <property type="match status" value="1"/>
</dbReference>
<dbReference type="EMBL" id="CP002086">
    <property type="protein sequence ID" value="ADJ28381.1"/>
    <property type="molecule type" value="Genomic_DNA"/>
</dbReference>
<comment type="function">
    <text evidence="11">Involved in protein export. Acts as a chaperone by maintaining the newly synthesized protein in an open conformation. Functions as a peptidyl-prolyl cis-trans isomerase.</text>
</comment>
<evidence type="ECO:0000256" key="9">
    <source>
        <dbReference type="ARBA" id="ARBA00023306"/>
    </source>
</evidence>
<dbReference type="InterPro" id="IPR027304">
    <property type="entry name" value="Trigger_fact/SurA_dom_sf"/>
</dbReference>
<evidence type="ECO:0000256" key="7">
    <source>
        <dbReference type="ARBA" id="ARBA00023186"/>
    </source>
</evidence>
<evidence type="ECO:0000256" key="8">
    <source>
        <dbReference type="ARBA" id="ARBA00023235"/>
    </source>
</evidence>
<evidence type="ECO:0000256" key="11">
    <source>
        <dbReference type="HAMAP-Rule" id="MF_00303"/>
    </source>
</evidence>
<dbReference type="GO" id="GO:0044183">
    <property type="term" value="F:protein folding chaperone"/>
    <property type="evidence" value="ECO:0007669"/>
    <property type="project" value="TreeGrafter"/>
</dbReference>
<dbReference type="GO" id="GO:0051301">
    <property type="term" value="P:cell division"/>
    <property type="evidence" value="ECO:0007669"/>
    <property type="project" value="UniProtKB-KW"/>
</dbReference>
<dbReference type="PANTHER" id="PTHR30560">
    <property type="entry name" value="TRIGGER FACTOR CHAPERONE AND PEPTIDYL-PROLYL CIS/TRANS ISOMERASE"/>
    <property type="match status" value="1"/>
</dbReference>
<dbReference type="Gene3D" id="1.10.3120.10">
    <property type="entry name" value="Trigger factor, C-terminal domain"/>
    <property type="match status" value="1"/>
</dbReference>
<dbReference type="InterPro" id="IPR036611">
    <property type="entry name" value="Trigger_fac_ribosome-bd_sf"/>
</dbReference>
<dbReference type="GO" id="GO:0051083">
    <property type="term" value="P:'de novo' cotranslational protein folding"/>
    <property type="evidence" value="ECO:0007669"/>
    <property type="project" value="TreeGrafter"/>
</dbReference>
<dbReference type="STRING" id="105559.Nwat_1472"/>
<dbReference type="Pfam" id="PF05697">
    <property type="entry name" value="Trigger_N"/>
    <property type="match status" value="1"/>
</dbReference>
<evidence type="ECO:0000256" key="13">
    <source>
        <dbReference type="RuleBase" id="RU003914"/>
    </source>
</evidence>
<protein>
    <recommendedName>
        <fullName evidence="4 11">Trigger factor</fullName>
        <shortName evidence="11">TF</shortName>
        <ecNumber evidence="3 11">5.2.1.8</ecNumber>
    </recommendedName>
    <alternativeName>
        <fullName evidence="10 11">PPIase</fullName>
    </alternativeName>
</protein>
<evidence type="ECO:0000256" key="4">
    <source>
        <dbReference type="ARBA" id="ARBA00016902"/>
    </source>
</evidence>
<keyword evidence="7 11" id="KW-0143">Chaperone</keyword>
<dbReference type="Gene3D" id="3.10.50.40">
    <property type="match status" value="1"/>
</dbReference>
<comment type="catalytic activity">
    <reaction evidence="1 11 12">
        <text>[protein]-peptidylproline (omega=180) = [protein]-peptidylproline (omega=0)</text>
        <dbReference type="Rhea" id="RHEA:16237"/>
        <dbReference type="Rhea" id="RHEA-COMP:10747"/>
        <dbReference type="Rhea" id="RHEA-COMP:10748"/>
        <dbReference type="ChEBI" id="CHEBI:83833"/>
        <dbReference type="ChEBI" id="CHEBI:83834"/>
        <dbReference type="EC" id="5.2.1.8"/>
    </reaction>
</comment>
<dbReference type="InterPro" id="IPR005215">
    <property type="entry name" value="Trig_fac"/>
</dbReference>
<keyword evidence="6 11" id="KW-0697">Rotamase</keyword>
<evidence type="ECO:0000256" key="12">
    <source>
        <dbReference type="PROSITE-ProRule" id="PRU00277"/>
    </source>
</evidence>
<keyword evidence="8 11" id="KW-0413">Isomerase</keyword>
<dbReference type="PIRSF" id="PIRSF003095">
    <property type="entry name" value="Trigger_factor"/>
    <property type="match status" value="1"/>
</dbReference>
<reference evidence="15 16" key="1">
    <citation type="submission" date="2010-06" db="EMBL/GenBank/DDBJ databases">
        <title>Complete sequence of chromosome of Nitrosococcus watsoni C-113.</title>
        <authorList>
            <consortium name="US DOE Joint Genome Institute"/>
            <person name="Lucas S."/>
            <person name="Copeland A."/>
            <person name="Lapidus A."/>
            <person name="Cheng J.-F."/>
            <person name="Bruce D."/>
            <person name="Goodwin L."/>
            <person name="Pitluck S."/>
            <person name="Malfatti S.A."/>
            <person name="Chain P.S.G."/>
            <person name="Land M."/>
            <person name="Hauser L."/>
            <person name="Kyrpides N."/>
            <person name="Ivanova N."/>
            <person name="Cambell M.A."/>
            <person name="Heidelberg J.F."/>
            <person name="Klotz M.G."/>
            <person name="Woyke T."/>
        </authorList>
    </citation>
    <scope>NUCLEOTIDE SEQUENCE [LARGE SCALE GENOMIC DNA]</scope>
    <source>
        <strain evidence="15 16">C-113</strain>
    </source>
</reference>
<keyword evidence="11" id="KW-0963">Cytoplasm</keyword>
<dbReference type="Proteomes" id="UP000000393">
    <property type="component" value="Chromosome"/>
</dbReference>
<sequence>MQVTVEATGELERRLTITLPEGNFENRVQERLRSMVPRIKMDGFRPGKVPYKVVERRYGSAVRQEVSDEFVRDSFRDAIKEKSLRPASMPRVEPPQLEAGKPFAYTVTFEVLPDIESVKLDGIKIKQPRAEITDKDIQEVLEKLREQHIEWEPVERPAQEADGVTINYHGSIEEKSFPGGSKEDFFVILGKGTTLKEFEEHLIGAHTGQELTFDITFPEDYGNQELAGKQASFTVKVISVTAPRLPEINEDFAEKLGIKEGGVETLRQEIKVSMTRNLEQATRDRVREQIMDSLLAANPITLPISLVKEEMKILHEQAKNNLIKQGINPQAISLGESPFVEQARKRVALRLIFSTILEKQEIKAGQDKVKQRVTELAASYEDPEEFSRWIFGDQERLSEIERDVMETQIVDWVLGQVEVSDEAMSFEEVVNPQISLAKEKIQD</sequence>
<dbReference type="EC" id="5.2.1.8" evidence="3 11"/>
<name>D8K654_NITWC</name>
<evidence type="ECO:0000256" key="10">
    <source>
        <dbReference type="ARBA" id="ARBA00029986"/>
    </source>
</evidence>
<keyword evidence="5 11" id="KW-0132">Cell division</keyword>
<dbReference type="HOGENOM" id="CLU_033058_2_0_6"/>
<evidence type="ECO:0000256" key="2">
    <source>
        <dbReference type="ARBA" id="ARBA00005464"/>
    </source>
</evidence>
<dbReference type="GO" id="GO:0003755">
    <property type="term" value="F:peptidyl-prolyl cis-trans isomerase activity"/>
    <property type="evidence" value="ECO:0007669"/>
    <property type="project" value="UniProtKB-UniRule"/>
</dbReference>
<evidence type="ECO:0000313" key="15">
    <source>
        <dbReference type="EMBL" id="ADJ28381.1"/>
    </source>
</evidence>
<dbReference type="OrthoDB" id="9767721at2"/>
<comment type="similarity">
    <text evidence="2 11 13">Belongs to the FKBP-type PPIase family. Tig subfamily.</text>
</comment>
<dbReference type="GO" id="GO:0015031">
    <property type="term" value="P:protein transport"/>
    <property type="evidence" value="ECO:0007669"/>
    <property type="project" value="UniProtKB-UniRule"/>
</dbReference>
<evidence type="ECO:0000256" key="3">
    <source>
        <dbReference type="ARBA" id="ARBA00013194"/>
    </source>
</evidence>
<dbReference type="SUPFAM" id="SSF54534">
    <property type="entry name" value="FKBP-like"/>
    <property type="match status" value="1"/>
</dbReference>
<dbReference type="Gene3D" id="3.30.70.1050">
    <property type="entry name" value="Trigger factor ribosome-binding domain"/>
    <property type="match status" value="1"/>
</dbReference>
<dbReference type="HAMAP" id="MF_00303">
    <property type="entry name" value="Trigger_factor_Tig"/>
    <property type="match status" value="1"/>
</dbReference>
<dbReference type="InterPro" id="IPR008881">
    <property type="entry name" value="Trigger_fac_ribosome-bd_bac"/>
</dbReference>
<feature type="domain" description="PPIase FKBP-type" evidence="14">
    <location>
        <begin position="161"/>
        <end position="243"/>
    </location>
</feature>
<accession>D8K654</accession>
<keyword evidence="16" id="KW-1185">Reference proteome</keyword>
<gene>
    <name evidence="11" type="primary">tig</name>
    <name evidence="15" type="ordered locus">Nwat_1472</name>
</gene>
<dbReference type="FunFam" id="3.10.50.40:FF:000001">
    <property type="entry name" value="Trigger factor"/>
    <property type="match status" value="1"/>
</dbReference>
<dbReference type="AlphaFoldDB" id="D8K654"/>
<evidence type="ECO:0000256" key="5">
    <source>
        <dbReference type="ARBA" id="ARBA00022618"/>
    </source>
</evidence>
<dbReference type="InterPro" id="IPR037041">
    <property type="entry name" value="Trigger_fac_C_sf"/>
</dbReference>
<dbReference type="eggNOG" id="COG0544">
    <property type="taxonomic scope" value="Bacteria"/>
</dbReference>
<dbReference type="PANTHER" id="PTHR30560:SF3">
    <property type="entry name" value="TRIGGER FACTOR-LIKE PROTEIN TIG, CHLOROPLASTIC"/>
    <property type="match status" value="1"/>
</dbReference>
<dbReference type="InterPro" id="IPR001179">
    <property type="entry name" value="PPIase_FKBP_dom"/>
</dbReference>
<proteinExistence type="inferred from homology"/>
<dbReference type="PROSITE" id="PS50059">
    <property type="entry name" value="FKBP_PPIASE"/>
    <property type="match status" value="1"/>
</dbReference>
<dbReference type="NCBIfam" id="TIGR00115">
    <property type="entry name" value="tig"/>
    <property type="match status" value="1"/>
</dbReference>
<evidence type="ECO:0000313" key="16">
    <source>
        <dbReference type="Proteomes" id="UP000000393"/>
    </source>
</evidence>
<dbReference type="RefSeq" id="WP_013220473.1">
    <property type="nucleotide sequence ID" value="NC_014315.1"/>
</dbReference>
<evidence type="ECO:0000256" key="1">
    <source>
        <dbReference type="ARBA" id="ARBA00000971"/>
    </source>
</evidence>
<keyword evidence="9 11" id="KW-0131">Cell cycle</keyword>
<organism evidence="15 16">
    <name type="scientific">Nitrosococcus watsoni (strain C-113)</name>
    <dbReference type="NCBI Taxonomy" id="105559"/>
    <lineage>
        <taxon>Bacteria</taxon>
        <taxon>Pseudomonadati</taxon>
        <taxon>Pseudomonadota</taxon>
        <taxon>Gammaproteobacteria</taxon>
        <taxon>Chromatiales</taxon>
        <taxon>Chromatiaceae</taxon>
        <taxon>Nitrosococcus</taxon>
    </lineage>
</organism>
<dbReference type="Pfam" id="PF00254">
    <property type="entry name" value="FKBP_C"/>
    <property type="match status" value="1"/>
</dbReference>